<name>A0A7R7XVZ6_9EURO</name>
<feature type="signal peptide" evidence="1">
    <location>
        <begin position="1"/>
        <end position="18"/>
    </location>
</feature>
<dbReference type="OrthoDB" id="10363139at2759"/>
<dbReference type="AlphaFoldDB" id="A0A7R7XVZ6"/>
<dbReference type="RefSeq" id="XP_041559988.1">
    <property type="nucleotide sequence ID" value="XM_041694127.1"/>
</dbReference>
<feature type="chain" id="PRO_5031395295" evidence="1">
    <location>
        <begin position="19"/>
        <end position="205"/>
    </location>
</feature>
<gene>
    <name evidence="2" type="ORF">APUU_60842S</name>
</gene>
<reference evidence="2" key="1">
    <citation type="submission" date="2021-01" db="EMBL/GenBank/DDBJ databases">
        <authorList>
            <consortium name="Aspergillus puulaauensis MK2 genome sequencing consortium"/>
            <person name="Kazuki M."/>
            <person name="Futagami T."/>
        </authorList>
    </citation>
    <scope>NUCLEOTIDE SEQUENCE</scope>
    <source>
        <strain evidence="2">MK2</strain>
    </source>
</reference>
<keyword evidence="3" id="KW-1185">Reference proteome</keyword>
<evidence type="ECO:0000313" key="2">
    <source>
        <dbReference type="EMBL" id="BCS27794.1"/>
    </source>
</evidence>
<evidence type="ECO:0000256" key="1">
    <source>
        <dbReference type="SAM" id="SignalP"/>
    </source>
</evidence>
<proteinExistence type="predicted"/>
<reference evidence="2" key="2">
    <citation type="submission" date="2021-02" db="EMBL/GenBank/DDBJ databases">
        <title>Aspergillus puulaauensis MK2 genome sequence.</title>
        <authorList>
            <person name="Futagami T."/>
            <person name="Mori K."/>
            <person name="Kadooka C."/>
            <person name="Tanaka T."/>
        </authorList>
    </citation>
    <scope>NUCLEOTIDE SEQUENCE</scope>
    <source>
        <strain evidence="2">MK2</strain>
    </source>
</reference>
<keyword evidence="1" id="KW-0732">Signal</keyword>
<protein>
    <submittedName>
        <fullName evidence="2">Uncharacterized protein</fullName>
    </submittedName>
</protein>
<dbReference type="GeneID" id="64977799"/>
<evidence type="ECO:0000313" key="3">
    <source>
        <dbReference type="Proteomes" id="UP000654913"/>
    </source>
</evidence>
<dbReference type="EMBL" id="AP024448">
    <property type="protein sequence ID" value="BCS27794.1"/>
    <property type="molecule type" value="Genomic_DNA"/>
</dbReference>
<dbReference type="KEGG" id="apuu:APUU_60842S"/>
<organism evidence="2 3">
    <name type="scientific">Aspergillus puulaauensis</name>
    <dbReference type="NCBI Taxonomy" id="1220207"/>
    <lineage>
        <taxon>Eukaryota</taxon>
        <taxon>Fungi</taxon>
        <taxon>Dikarya</taxon>
        <taxon>Ascomycota</taxon>
        <taxon>Pezizomycotina</taxon>
        <taxon>Eurotiomycetes</taxon>
        <taxon>Eurotiomycetidae</taxon>
        <taxon>Eurotiales</taxon>
        <taxon>Aspergillaceae</taxon>
        <taxon>Aspergillus</taxon>
    </lineage>
</organism>
<accession>A0A7R7XVZ6</accession>
<dbReference type="Proteomes" id="UP000654913">
    <property type="component" value="Chromosome 6"/>
</dbReference>
<sequence>MNLFTILAWGMLVPISLSSPTAINKMTLAPGIAQSLTCSELATVNTRLDSLIRYAFPPEVPGEKAYAVQGFTHSYKFLINSMHHSDCAAEAQKAMAETESVPMHLPMSMSMSAGEGYDVESYLMGHRNGMKAKRQEDGTNTILCLVIDALLEGVGSGAATAMTTAAAAAVPTLVARQDTGIVQQLLTLLGEILGIVLGCDESGSG</sequence>